<dbReference type="eggNOG" id="ENOG502ZBYD">
    <property type="taxonomic scope" value="Bacteria"/>
</dbReference>
<evidence type="ECO:0000313" key="3">
    <source>
        <dbReference type="Proteomes" id="UP000007519"/>
    </source>
</evidence>
<dbReference type="STRING" id="984262.SGRA_0459"/>
<dbReference type="KEGG" id="sgn:SGRA_0459"/>
<dbReference type="OrthoDB" id="788168at2"/>
<feature type="signal peptide" evidence="1">
    <location>
        <begin position="1"/>
        <end position="17"/>
    </location>
</feature>
<sequence length="305" mass="35605">MYYKLFFLLALPSLLFAQNDYPQKEIELSELAVRLQQERDSFNRSLLAQNLKTELQNTLQDTQSYSYPFEQLKGVSLLNAPDKSFRIFSWELYVDKDHYTQFGFIQKADGQLFFLNDKSDEMRSPQFGRLSANNWYGALYYNIQPFESNGKQYYLLFGRDSYSFFDRRKVLDILYFDQKGAPKFGQNIIDIKDGRGMKRTVSRHIVQYSAAVSAVLNYNPDQQKVIFDHLIYGRAVPGAPASNVPDGSYCGLELKKGRWVYIDKVFKDDPNNVLVNDQSPIEIMKRTPKKKRESNLQKMFGNRKK</sequence>
<dbReference type="AlphaFoldDB" id="H6L9M0"/>
<accession>H6L9M0</accession>
<reference evidence="2 3" key="1">
    <citation type="journal article" date="2012" name="Stand. Genomic Sci.">
        <title>Complete genome sequencing and analysis of Saprospira grandis str. Lewin, a predatory marine bacterium.</title>
        <authorList>
            <person name="Saw J.H."/>
            <person name="Yuryev A."/>
            <person name="Kanbe M."/>
            <person name="Hou S."/>
            <person name="Young A.G."/>
            <person name="Aizawa S."/>
            <person name="Alam M."/>
        </authorList>
    </citation>
    <scope>NUCLEOTIDE SEQUENCE [LARGE SCALE GENOMIC DNA]</scope>
    <source>
        <strain evidence="2 3">Lewin</strain>
    </source>
</reference>
<organism evidence="2 3">
    <name type="scientific">Saprospira grandis (strain Lewin)</name>
    <dbReference type="NCBI Taxonomy" id="984262"/>
    <lineage>
        <taxon>Bacteria</taxon>
        <taxon>Pseudomonadati</taxon>
        <taxon>Bacteroidota</taxon>
        <taxon>Saprospiria</taxon>
        <taxon>Saprospirales</taxon>
        <taxon>Saprospiraceae</taxon>
        <taxon>Saprospira</taxon>
    </lineage>
</organism>
<dbReference type="EMBL" id="CP002831">
    <property type="protein sequence ID" value="AFC23198.1"/>
    <property type="molecule type" value="Genomic_DNA"/>
</dbReference>
<gene>
    <name evidence="2" type="ordered locus">SGRA_0459</name>
</gene>
<dbReference type="Proteomes" id="UP000007519">
    <property type="component" value="Chromosome"/>
</dbReference>
<evidence type="ECO:0000313" key="2">
    <source>
        <dbReference type="EMBL" id="AFC23198.1"/>
    </source>
</evidence>
<keyword evidence="1" id="KW-0732">Signal</keyword>
<dbReference type="RefSeq" id="WP_014373444.1">
    <property type="nucleotide sequence ID" value="NC_016940.1"/>
</dbReference>
<evidence type="ECO:0000256" key="1">
    <source>
        <dbReference type="SAM" id="SignalP"/>
    </source>
</evidence>
<proteinExistence type="predicted"/>
<keyword evidence="3" id="KW-1185">Reference proteome</keyword>
<protein>
    <submittedName>
        <fullName evidence="2">Uncharacterized protein</fullName>
    </submittedName>
</protein>
<feature type="chain" id="PRO_5003604984" evidence="1">
    <location>
        <begin position="18"/>
        <end position="305"/>
    </location>
</feature>
<name>H6L9M0_SAPGL</name>
<dbReference type="HOGENOM" id="CLU_063208_0_0_10"/>